<protein>
    <recommendedName>
        <fullName evidence="3">GH18 domain-containing protein</fullName>
    </recommendedName>
</protein>
<keyword evidence="5" id="KW-1185">Reference proteome</keyword>
<dbReference type="Gene3D" id="3.20.20.80">
    <property type="entry name" value="Glycosidases"/>
    <property type="match status" value="1"/>
</dbReference>
<evidence type="ECO:0000313" key="4">
    <source>
        <dbReference type="EMBL" id="KAJ6435747.1"/>
    </source>
</evidence>
<dbReference type="Proteomes" id="UP001162972">
    <property type="component" value="Chromosome 18"/>
</dbReference>
<feature type="region of interest" description="Disordered" evidence="1">
    <location>
        <begin position="84"/>
        <end position="104"/>
    </location>
</feature>
<proteinExistence type="predicted"/>
<evidence type="ECO:0000256" key="1">
    <source>
        <dbReference type="SAM" id="MobiDB-lite"/>
    </source>
</evidence>
<feature type="chain" id="PRO_5042031850" description="GH18 domain-containing protein" evidence="2">
    <location>
        <begin position="26"/>
        <end position="104"/>
    </location>
</feature>
<dbReference type="AlphaFoldDB" id="A0AAD6PMJ3"/>
<feature type="compositionally biased region" description="Polar residues" evidence="1">
    <location>
        <begin position="94"/>
        <end position="104"/>
    </location>
</feature>
<feature type="domain" description="GH18" evidence="3">
    <location>
        <begin position="30"/>
        <end position="104"/>
    </location>
</feature>
<gene>
    <name evidence="4" type="ORF">OIU84_000879</name>
</gene>
<feature type="signal peptide" evidence="2">
    <location>
        <begin position="1"/>
        <end position="25"/>
    </location>
</feature>
<sequence>MASHRLVHLFPIILLFTIPAGYVTASPPAAIKAAYWPSWSKTFPPSAIDTTLFTHILYAFLVPSNVTFKFEVSDSTASLLENFHRHPSSEKPTSENTSLIWGRQ</sequence>
<evidence type="ECO:0000313" key="5">
    <source>
        <dbReference type="Proteomes" id="UP001162972"/>
    </source>
</evidence>
<reference evidence="4 5" key="1">
    <citation type="journal article" date="2023" name="Int. J. Mol. Sci.">
        <title>De Novo Assembly and Annotation of 11 Diverse Shrub Willow (Salix) Genomes Reveals Novel Gene Organization in Sex-Linked Regions.</title>
        <authorList>
            <person name="Hyden B."/>
            <person name="Feng K."/>
            <person name="Yates T.B."/>
            <person name="Jawdy S."/>
            <person name="Cereghino C."/>
            <person name="Smart L.B."/>
            <person name="Muchero W."/>
        </authorList>
    </citation>
    <scope>NUCLEOTIDE SEQUENCE [LARGE SCALE GENOMIC DNA]</scope>
    <source>
        <tissue evidence="4">Shoot tip</tissue>
    </source>
</reference>
<organism evidence="4 5">
    <name type="scientific">Salix udensis</name>
    <dbReference type="NCBI Taxonomy" id="889485"/>
    <lineage>
        <taxon>Eukaryota</taxon>
        <taxon>Viridiplantae</taxon>
        <taxon>Streptophyta</taxon>
        <taxon>Embryophyta</taxon>
        <taxon>Tracheophyta</taxon>
        <taxon>Spermatophyta</taxon>
        <taxon>Magnoliopsida</taxon>
        <taxon>eudicotyledons</taxon>
        <taxon>Gunneridae</taxon>
        <taxon>Pentapetalae</taxon>
        <taxon>rosids</taxon>
        <taxon>fabids</taxon>
        <taxon>Malpighiales</taxon>
        <taxon>Salicaceae</taxon>
        <taxon>Saliceae</taxon>
        <taxon>Salix</taxon>
    </lineage>
</organism>
<evidence type="ECO:0000256" key="2">
    <source>
        <dbReference type="SAM" id="SignalP"/>
    </source>
</evidence>
<dbReference type="PROSITE" id="PS51910">
    <property type="entry name" value="GH18_2"/>
    <property type="match status" value="1"/>
</dbReference>
<name>A0AAD6PMJ3_9ROSI</name>
<dbReference type="SUPFAM" id="SSF51445">
    <property type="entry name" value="(Trans)glycosidases"/>
    <property type="match status" value="1"/>
</dbReference>
<comment type="caution">
    <text evidence="4">The sequence shown here is derived from an EMBL/GenBank/DDBJ whole genome shotgun (WGS) entry which is preliminary data.</text>
</comment>
<evidence type="ECO:0000259" key="3">
    <source>
        <dbReference type="PROSITE" id="PS51910"/>
    </source>
</evidence>
<feature type="compositionally biased region" description="Basic and acidic residues" evidence="1">
    <location>
        <begin position="84"/>
        <end position="93"/>
    </location>
</feature>
<dbReference type="InterPro" id="IPR001223">
    <property type="entry name" value="Glyco_hydro18_cat"/>
</dbReference>
<dbReference type="EMBL" id="JAPFFJ010000001">
    <property type="protein sequence ID" value="KAJ6435747.1"/>
    <property type="molecule type" value="Genomic_DNA"/>
</dbReference>
<dbReference type="InterPro" id="IPR017853">
    <property type="entry name" value="GH"/>
</dbReference>
<dbReference type="GO" id="GO:0005975">
    <property type="term" value="P:carbohydrate metabolic process"/>
    <property type="evidence" value="ECO:0007669"/>
    <property type="project" value="InterPro"/>
</dbReference>
<keyword evidence="2" id="KW-0732">Signal</keyword>
<accession>A0AAD6PMJ3</accession>